<dbReference type="EMBL" id="JAQLWO010000005">
    <property type="protein sequence ID" value="MDB7905655.1"/>
    <property type="molecule type" value="Genomic_DNA"/>
</dbReference>
<name>A0AAW6C1D9_FLAPL</name>
<evidence type="ECO:0000256" key="2">
    <source>
        <dbReference type="ARBA" id="ARBA00023125"/>
    </source>
</evidence>
<gene>
    <name evidence="5" type="ORF">PND83_06675</name>
</gene>
<proteinExistence type="predicted"/>
<evidence type="ECO:0000313" key="6">
    <source>
        <dbReference type="Proteomes" id="UP001211006"/>
    </source>
</evidence>
<keyword evidence="3" id="KW-0804">Transcription</keyword>
<dbReference type="Pfam" id="PF00717">
    <property type="entry name" value="Peptidase_S24"/>
    <property type="match status" value="1"/>
</dbReference>
<evidence type="ECO:0000259" key="4">
    <source>
        <dbReference type="PROSITE" id="PS50943"/>
    </source>
</evidence>
<evidence type="ECO:0000256" key="3">
    <source>
        <dbReference type="ARBA" id="ARBA00023163"/>
    </source>
</evidence>
<dbReference type="PROSITE" id="PS50943">
    <property type="entry name" value="HTH_CROC1"/>
    <property type="match status" value="1"/>
</dbReference>
<organism evidence="5 6">
    <name type="scientific">Flavonifractor plautii</name>
    <name type="common">Fusobacterium plautii</name>
    <dbReference type="NCBI Taxonomy" id="292800"/>
    <lineage>
        <taxon>Bacteria</taxon>
        <taxon>Bacillati</taxon>
        <taxon>Bacillota</taxon>
        <taxon>Clostridia</taxon>
        <taxon>Eubacteriales</taxon>
        <taxon>Oscillospiraceae</taxon>
        <taxon>Flavonifractor</taxon>
    </lineage>
</organism>
<dbReference type="Pfam" id="PF01381">
    <property type="entry name" value="HTH_3"/>
    <property type="match status" value="1"/>
</dbReference>
<accession>A0AAW6C1D9</accession>
<dbReference type="PANTHER" id="PTHR40661">
    <property type="match status" value="1"/>
</dbReference>
<dbReference type="CDD" id="cd06529">
    <property type="entry name" value="S24_LexA-like"/>
    <property type="match status" value="1"/>
</dbReference>
<dbReference type="InterPro" id="IPR001387">
    <property type="entry name" value="Cro/C1-type_HTH"/>
</dbReference>
<dbReference type="SUPFAM" id="SSF47413">
    <property type="entry name" value="lambda repressor-like DNA-binding domains"/>
    <property type="match status" value="1"/>
</dbReference>
<reference evidence="5" key="1">
    <citation type="submission" date="2023-01" db="EMBL/GenBank/DDBJ databases">
        <title>Human gut microbiome strain richness.</title>
        <authorList>
            <person name="Chen-Liaw A."/>
        </authorList>
    </citation>
    <scope>NUCLEOTIDE SEQUENCE</scope>
    <source>
        <strain evidence="5">2225st1_A6_2225SCRN_200828</strain>
    </source>
</reference>
<protein>
    <submittedName>
        <fullName evidence="5">Helix-turn-helix domain-containing protein</fullName>
    </submittedName>
</protein>
<dbReference type="Gene3D" id="2.10.109.10">
    <property type="entry name" value="Umud Fragment, subunit A"/>
    <property type="match status" value="1"/>
</dbReference>
<evidence type="ECO:0000256" key="1">
    <source>
        <dbReference type="ARBA" id="ARBA00023015"/>
    </source>
</evidence>
<dbReference type="InterPro" id="IPR010982">
    <property type="entry name" value="Lambda_DNA-bd_dom_sf"/>
</dbReference>
<dbReference type="GO" id="GO:0003677">
    <property type="term" value="F:DNA binding"/>
    <property type="evidence" value="ECO:0007669"/>
    <property type="project" value="UniProtKB-KW"/>
</dbReference>
<keyword evidence="1" id="KW-0805">Transcription regulation</keyword>
<dbReference type="SUPFAM" id="SSF51306">
    <property type="entry name" value="LexA/Signal peptidase"/>
    <property type="match status" value="1"/>
</dbReference>
<evidence type="ECO:0000313" key="5">
    <source>
        <dbReference type="EMBL" id="MDB7905655.1"/>
    </source>
</evidence>
<comment type="caution">
    <text evidence="5">The sequence shown here is derived from an EMBL/GenBank/DDBJ whole genome shotgun (WGS) entry which is preliminary data.</text>
</comment>
<dbReference type="Gene3D" id="1.10.260.40">
    <property type="entry name" value="lambda repressor-like DNA-binding domains"/>
    <property type="match status" value="1"/>
</dbReference>
<dbReference type="AlphaFoldDB" id="A0AAW6C1D9"/>
<feature type="domain" description="HTH cro/C1-type" evidence="4">
    <location>
        <begin position="9"/>
        <end position="69"/>
    </location>
</feature>
<dbReference type="PANTHER" id="PTHR40661:SF1">
    <property type="entry name" value="HTH CRO_C1-TYPE DOMAIN-CONTAINING PROTEIN"/>
    <property type="match status" value="1"/>
</dbReference>
<dbReference type="InterPro" id="IPR036286">
    <property type="entry name" value="LexA/Signal_pep-like_sf"/>
</dbReference>
<dbReference type="InterPro" id="IPR015927">
    <property type="entry name" value="Peptidase_S24_S26A/B/C"/>
</dbReference>
<dbReference type="Proteomes" id="UP001211006">
    <property type="component" value="Unassembled WGS sequence"/>
</dbReference>
<dbReference type="InterPro" id="IPR039418">
    <property type="entry name" value="LexA-like"/>
</dbReference>
<keyword evidence="2" id="KW-0238">DNA-binding</keyword>
<sequence length="269" mass="29786">MSSSIAPLLKSKRKDLGLSVREVLAKLHEDGIDVSDKTLYGWESGHRQPDADTFLALCQIYKIGSFSNIQKAPSDLSEEAQKIAKSYEKLTDHGKGAVKAILGYEEKSLAHYSQQEDGDGKVITLPKSKRSGPMIQINVYNQPSAAGLGNYLDEPDFHIEQYPPSVIPDGTDFGIIISGDSMEPKIHNGGTVFVKSRLSIEPGNIGIFVLNGQAYCKRLMVDRENQQIRLVSLNPKYDDIIVGEFDELRTVGRVLGQWAPGYKQDLFGW</sequence>
<dbReference type="RefSeq" id="WP_024724015.1">
    <property type="nucleotide sequence ID" value="NZ_BAABZG010000001.1"/>
</dbReference>